<evidence type="ECO:0000256" key="4">
    <source>
        <dbReference type="ARBA" id="ARBA00011819"/>
    </source>
</evidence>
<evidence type="ECO:0000256" key="5">
    <source>
        <dbReference type="ARBA" id="ARBA00014387"/>
    </source>
</evidence>
<dbReference type="OMA" id="GPWVNSE"/>
<evidence type="ECO:0000256" key="11">
    <source>
        <dbReference type="ARBA" id="ARBA00022989"/>
    </source>
</evidence>
<dbReference type="PANTHER" id="PTHR12731">
    <property type="entry name" value="TRANSLOCON-ASSOCIATED PROTEIN, DELTA SUBUNIT"/>
    <property type="match status" value="1"/>
</dbReference>
<dbReference type="OrthoDB" id="10055808at2759"/>
<dbReference type="InterPro" id="IPR008855">
    <property type="entry name" value="TRAP-delta"/>
</dbReference>
<evidence type="ECO:0000256" key="14">
    <source>
        <dbReference type="ARBA" id="ARBA00031791"/>
    </source>
</evidence>
<feature type="chain" id="PRO_5030974038" description="Translocon-associated protein subunit delta" evidence="15">
    <location>
        <begin position="20"/>
        <end position="169"/>
    </location>
</feature>
<dbReference type="PROSITE" id="PS51257">
    <property type="entry name" value="PROKAR_LIPOPROTEIN"/>
    <property type="match status" value="1"/>
</dbReference>
<comment type="function">
    <text evidence="1">TRAP proteins are part of a complex whose function is to bind calcium to the ER membrane and thereby regulate the retention of ER resident proteins.</text>
</comment>
<proteinExistence type="inferred from homology"/>
<evidence type="ECO:0000256" key="3">
    <source>
        <dbReference type="ARBA" id="ARBA00009294"/>
    </source>
</evidence>
<comment type="similarity">
    <text evidence="3">Belongs to the TRAP-delta family.</text>
</comment>
<protein>
    <recommendedName>
        <fullName evidence="5">Translocon-associated protein subunit delta</fullName>
    </recommendedName>
    <alternativeName>
        <fullName evidence="14">Signal sequence receptor subunit delta</fullName>
    </alternativeName>
</protein>
<keyword evidence="10" id="KW-0832">Ubl conjugation</keyword>
<evidence type="ECO:0000256" key="1">
    <source>
        <dbReference type="ARBA" id="ARBA00002838"/>
    </source>
</evidence>
<evidence type="ECO:0000256" key="12">
    <source>
        <dbReference type="ARBA" id="ARBA00023136"/>
    </source>
</evidence>
<dbReference type="PANTHER" id="PTHR12731:SF1">
    <property type="entry name" value="TRANSLOCON-ASSOCIATED PROTEIN SUBUNIT DELTA"/>
    <property type="match status" value="1"/>
</dbReference>
<reference evidence="16 17" key="1">
    <citation type="submission" date="2020-11" db="EMBL/GenBank/DDBJ databases">
        <authorList>
            <person name="Wallbank WR R."/>
            <person name="Pardo Diaz C."/>
            <person name="Kozak K."/>
            <person name="Martin S."/>
            <person name="Jiggins C."/>
            <person name="Moest M."/>
            <person name="Warren A I."/>
            <person name="Generalovic N T."/>
            <person name="Byers J.R.P. K."/>
            <person name="Montejo-Kovacevich G."/>
            <person name="Yen C E."/>
        </authorList>
    </citation>
    <scope>NUCLEOTIDE SEQUENCE [LARGE SCALE GENOMIC DNA]</scope>
</reference>
<feature type="signal peptide" evidence="15">
    <location>
        <begin position="1"/>
        <end position="19"/>
    </location>
</feature>
<keyword evidence="13" id="KW-1015">Disulfide bond</keyword>
<accession>A0A7R8UP70</accession>
<keyword evidence="17" id="KW-1185">Reference proteome</keyword>
<comment type="subunit">
    <text evidence="4">Heterotetramer of TRAP-alpha, TRAP-beta, TRAP-delta and TRAP-gamma.</text>
</comment>
<dbReference type="AlphaFoldDB" id="A0A7R8UP70"/>
<sequence length="169" mass="18119">MAKFLSVGVFALLFAVAFASSCTKPEVSVTSFSTRDATIVSQVAVIAEFTLKCSNPEGIHTSLYAEYNGVVTPVARIGEGQYQISWNEEPKKARSGTVTVRLFDQEGFAAIRKAQRAGDDLSSVKSLVNFDVSQPSAYKGPWVNSELVAAGAAAFVAYFAFSTRSKLLS</sequence>
<keyword evidence="12" id="KW-0472">Membrane</keyword>
<keyword evidence="8 15" id="KW-0732">Signal</keyword>
<gene>
    <name evidence="16" type="ORF">HERILL_LOCUS7041</name>
</gene>
<organism evidence="16 17">
    <name type="scientific">Hermetia illucens</name>
    <name type="common">Black soldier fly</name>
    <dbReference type="NCBI Taxonomy" id="343691"/>
    <lineage>
        <taxon>Eukaryota</taxon>
        <taxon>Metazoa</taxon>
        <taxon>Ecdysozoa</taxon>
        <taxon>Arthropoda</taxon>
        <taxon>Hexapoda</taxon>
        <taxon>Insecta</taxon>
        <taxon>Pterygota</taxon>
        <taxon>Neoptera</taxon>
        <taxon>Endopterygota</taxon>
        <taxon>Diptera</taxon>
        <taxon>Brachycera</taxon>
        <taxon>Stratiomyomorpha</taxon>
        <taxon>Stratiomyidae</taxon>
        <taxon>Hermetiinae</taxon>
        <taxon>Hermetia</taxon>
    </lineage>
</organism>
<dbReference type="InParanoid" id="A0A7R8UP70"/>
<dbReference type="Pfam" id="PF05404">
    <property type="entry name" value="TRAP-delta"/>
    <property type="match status" value="1"/>
</dbReference>
<evidence type="ECO:0000256" key="15">
    <source>
        <dbReference type="SAM" id="SignalP"/>
    </source>
</evidence>
<evidence type="ECO:0000256" key="8">
    <source>
        <dbReference type="ARBA" id="ARBA00022729"/>
    </source>
</evidence>
<dbReference type="FunCoup" id="A0A7R8UP70">
    <property type="interactions" value="1422"/>
</dbReference>
<comment type="subcellular location">
    <subcellularLocation>
        <location evidence="2">Endoplasmic reticulum membrane</location>
        <topology evidence="2">Single-pass type I membrane protein</topology>
    </subcellularLocation>
</comment>
<evidence type="ECO:0000256" key="13">
    <source>
        <dbReference type="ARBA" id="ARBA00023157"/>
    </source>
</evidence>
<dbReference type="GO" id="GO:0005789">
    <property type="term" value="C:endoplasmic reticulum membrane"/>
    <property type="evidence" value="ECO:0007669"/>
    <property type="project" value="UniProtKB-SubCell"/>
</dbReference>
<evidence type="ECO:0000313" key="16">
    <source>
        <dbReference type="EMBL" id="CAD7084130.1"/>
    </source>
</evidence>
<evidence type="ECO:0000256" key="2">
    <source>
        <dbReference type="ARBA" id="ARBA00004115"/>
    </source>
</evidence>
<evidence type="ECO:0000256" key="7">
    <source>
        <dbReference type="ARBA" id="ARBA00022692"/>
    </source>
</evidence>
<dbReference type="Proteomes" id="UP000594454">
    <property type="component" value="Chromosome 3"/>
</dbReference>
<dbReference type="EMBL" id="LR899011">
    <property type="protein sequence ID" value="CAD7084130.1"/>
    <property type="molecule type" value="Genomic_DNA"/>
</dbReference>
<evidence type="ECO:0000256" key="9">
    <source>
        <dbReference type="ARBA" id="ARBA00022824"/>
    </source>
</evidence>
<evidence type="ECO:0000313" key="17">
    <source>
        <dbReference type="Proteomes" id="UP000594454"/>
    </source>
</evidence>
<evidence type="ECO:0000256" key="6">
    <source>
        <dbReference type="ARBA" id="ARBA00022499"/>
    </source>
</evidence>
<evidence type="ECO:0000256" key="10">
    <source>
        <dbReference type="ARBA" id="ARBA00022843"/>
    </source>
</evidence>
<keyword evidence="11" id="KW-1133">Transmembrane helix</keyword>
<keyword evidence="7" id="KW-0812">Transmembrane</keyword>
<keyword evidence="9" id="KW-0256">Endoplasmic reticulum</keyword>
<keyword evidence="6" id="KW-1017">Isopeptide bond</keyword>
<name>A0A7R8UP70_HERIL</name>